<dbReference type="GO" id="GO:0003677">
    <property type="term" value="F:DNA binding"/>
    <property type="evidence" value="ECO:0007669"/>
    <property type="project" value="InterPro"/>
</dbReference>
<organism evidence="1 2">
    <name type="scientific">Paxillus rubicundulus Ve08.2h10</name>
    <dbReference type="NCBI Taxonomy" id="930991"/>
    <lineage>
        <taxon>Eukaryota</taxon>
        <taxon>Fungi</taxon>
        <taxon>Dikarya</taxon>
        <taxon>Basidiomycota</taxon>
        <taxon>Agaricomycotina</taxon>
        <taxon>Agaricomycetes</taxon>
        <taxon>Agaricomycetidae</taxon>
        <taxon>Boletales</taxon>
        <taxon>Paxilineae</taxon>
        <taxon>Paxillaceae</taxon>
        <taxon>Paxillus</taxon>
    </lineage>
</organism>
<evidence type="ECO:0000313" key="2">
    <source>
        <dbReference type="Proteomes" id="UP000054538"/>
    </source>
</evidence>
<dbReference type="InParanoid" id="A0A0D0DI18"/>
<dbReference type="AlphaFoldDB" id="A0A0D0DI18"/>
<evidence type="ECO:0000313" key="1">
    <source>
        <dbReference type="EMBL" id="KIK90573.1"/>
    </source>
</evidence>
<gene>
    <name evidence="1" type="ORF">PAXRUDRAFT_151583</name>
</gene>
<name>A0A0D0DI18_9AGAM</name>
<dbReference type="OrthoDB" id="2678913at2759"/>
<reference evidence="1 2" key="1">
    <citation type="submission" date="2014-04" db="EMBL/GenBank/DDBJ databases">
        <authorList>
            <consortium name="DOE Joint Genome Institute"/>
            <person name="Kuo A."/>
            <person name="Kohler A."/>
            <person name="Jargeat P."/>
            <person name="Nagy L.G."/>
            <person name="Floudas D."/>
            <person name="Copeland A."/>
            <person name="Barry K.W."/>
            <person name="Cichocki N."/>
            <person name="Veneault-Fourrey C."/>
            <person name="LaButti K."/>
            <person name="Lindquist E.A."/>
            <person name="Lipzen A."/>
            <person name="Lundell T."/>
            <person name="Morin E."/>
            <person name="Murat C."/>
            <person name="Sun H."/>
            <person name="Tunlid A."/>
            <person name="Henrissat B."/>
            <person name="Grigoriev I.V."/>
            <person name="Hibbett D.S."/>
            <person name="Martin F."/>
            <person name="Nordberg H.P."/>
            <person name="Cantor M.N."/>
            <person name="Hua S.X."/>
        </authorList>
    </citation>
    <scope>NUCLEOTIDE SEQUENCE [LARGE SCALE GENOMIC DNA]</scope>
    <source>
        <strain evidence="1 2">Ve08.2h10</strain>
    </source>
</reference>
<dbReference type="SUPFAM" id="SSF56349">
    <property type="entry name" value="DNA breaking-rejoining enzymes"/>
    <property type="match status" value="1"/>
</dbReference>
<dbReference type="HOGENOM" id="CLU_003292_1_1_1"/>
<accession>A0A0D0DI18</accession>
<dbReference type="Proteomes" id="UP000054538">
    <property type="component" value="Unassembled WGS sequence"/>
</dbReference>
<dbReference type="InterPro" id="IPR011010">
    <property type="entry name" value="DNA_brk_join_enz"/>
</dbReference>
<proteinExistence type="predicted"/>
<dbReference type="EMBL" id="KN825498">
    <property type="protein sequence ID" value="KIK90573.1"/>
    <property type="molecule type" value="Genomic_DNA"/>
</dbReference>
<feature type="non-terminal residue" evidence="1">
    <location>
        <position position="1"/>
    </location>
</feature>
<keyword evidence="2" id="KW-1185">Reference proteome</keyword>
<protein>
    <submittedName>
        <fullName evidence="1">Uncharacterized protein</fullName>
    </submittedName>
</protein>
<sequence>LKATVTLAPTSSKCKLWEPYTISALEMMRSNLDLADPAETAVFACLTTTFCCTAHIREFTVPCLDAFNPSLHIKPSNITHKKDWQGLMVTNFHLPRMKSALIGEDVSWAQQHGPLDPQTAFQNHLTVNNPPRDGHLFAYKHKGSYHPLTKSKFTAASSSAAKKVGIKPLQGHSIHISSTLEYLLCNVPFDIVKIKGRWASDTFLIYLHCHAQILAPYIQVSPPLHKSFLHCTMPPIHR</sequence>
<reference evidence="2" key="2">
    <citation type="submission" date="2015-01" db="EMBL/GenBank/DDBJ databases">
        <title>Evolutionary Origins and Diversification of the Mycorrhizal Mutualists.</title>
        <authorList>
            <consortium name="DOE Joint Genome Institute"/>
            <consortium name="Mycorrhizal Genomics Consortium"/>
            <person name="Kohler A."/>
            <person name="Kuo A."/>
            <person name="Nagy L.G."/>
            <person name="Floudas D."/>
            <person name="Copeland A."/>
            <person name="Barry K.W."/>
            <person name="Cichocki N."/>
            <person name="Veneault-Fourrey C."/>
            <person name="LaButti K."/>
            <person name="Lindquist E.A."/>
            <person name="Lipzen A."/>
            <person name="Lundell T."/>
            <person name="Morin E."/>
            <person name="Murat C."/>
            <person name="Riley R."/>
            <person name="Ohm R."/>
            <person name="Sun H."/>
            <person name="Tunlid A."/>
            <person name="Henrissat B."/>
            <person name="Grigoriev I.V."/>
            <person name="Hibbett D.S."/>
            <person name="Martin F."/>
        </authorList>
    </citation>
    <scope>NUCLEOTIDE SEQUENCE [LARGE SCALE GENOMIC DNA]</scope>
    <source>
        <strain evidence="2">Ve08.2h10</strain>
    </source>
</reference>
<dbReference type="STRING" id="930991.A0A0D0DI18"/>